<evidence type="ECO:0000313" key="3">
    <source>
        <dbReference type="Proteomes" id="UP000630353"/>
    </source>
</evidence>
<accession>A0A918XX51</accession>
<dbReference type="Pfam" id="PF09839">
    <property type="entry name" value="DUF2066"/>
    <property type="match status" value="1"/>
</dbReference>
<dbReference type="InterPro" id="IPR018642">
    <property type="entry name" value="DUF2066"/>
</dbReference>
<keyword evidence="3" id="KW-1185">Reference proteome</keyword>
<reference evidence="2" key="2">
    <citation type="submission" date="2020-09" db="EMBL/GenBank/DDBJ databases">
        <authorList>
            <person name="Sun Q."/>
            <person name="Kim S."/>
        </authorList>
    </citation>
    <scope>NUCLEOTIDE SEQUENCE</scope>
    <source>
        <strain evidence="2">KCTC 42651</strain>
    </source>
</reference>
<evidence type="ECO:0008006" key="4">
    <source>
        <dbReference type="Google" id="ProtNLM"/>
    </source>
</evidence>
<sequence length="267" mass="29240">MARLILVFFVLLAAVAPVRAEAVPDLMRGEAIVTGRDNPEERARGVRLALTQVLVKVCGDDRVAEHPQLPRHLANAEALVRQIEYEDRKKGVQISDEQGTRDRSYHLRVDFDPDQVHAILDALGFHSWRADRPRLLVVLSVSDDRGQFVVGTEAERGVGQRETLALDAHRRGLVLVIPKMDRVEALALSHREVAEAHGGALGALAMSYEADAVLAGTMSMTGAGYWSTDWTLMADGMPERWHVPATTFDRAIAVGLGETARVLSAGQ</sequence>
<evidence type="ECO:0000313" key="2">
    <source>
        <dbReference type="EMBL" id="GHD61852.1"/>
    </source>
</evidence>
<feature type="signal peptide" evidence="1">
    <location>
        <begin position="1"/>
        <end position="20"/>
    </location>
</feature>
<protein>
    <recommendedName>
        <fullName evidence="4">DUF2066 domain-containing protein</fullName>
    </recommendedName>
</protein>
<keyword evidence="1" id="KW-0732">Signal</keyword>
<name>A0A918XX51_9PROT</name>
<proteinExistence type="predicted"/>
<feature type="chain" id="PRO_5037954423" description="DUF2066 domain-containing protein" evidence="1">
    <location>
        <begin position="21"/>
        <end position="267"/>
    </location>
</feature>
<dbReference type="AlphaFoldDB" id="A0A918XX51"/>
<dbReference type="EMBL" id="BMZS01000013">
    <property type="protein sequence ID" value="GHD61852.1"/>
    <property type="molecule type" value="Genomic_DNA"/>
</dbReference>
<reference evidence="2" key="1">
    <citation type="journal article" date="2014" name="Int. J. Syst. Evol. Microbiol.">
        <title>Complete genome sequence of Corynebacterium casei LMG S-19264T (=DSM 44701T), isolated from a smear-ripened cheese.</title>
        <authorList>
            <consortium name="US DOE Joint Genome Institute (JGI-PGF)"/>
            <person name="Walter F."/>
            <person name="Albersmeier A."/>
            <person name="Kalinowski J."/>
            <person name="Ruckert C."/>
        </authorList>
    </citation>
    <scope>NUCLEOTIDE SEQUENCE</scope>
    <source>
        <strain evidence="2">KCTC 42651</strain>
    </source>
</reference>
<evidence type="ECO:0000256" key="1">
    <source>
        <dbReference type="SAM" id="SignalP"/>
    </source>
</evidence>
<dbReference type="Proteomes" id="UP000630353">
    <property type="component" value="Unassembled WGS sequence"/>
</dbReference>
<comment type="caution">
    <text evidence="2">The sequence shown here is derived from an EMBL/GenBank/DDBJ whole genome shotgun (WGS) entry which is preliminary data.</text>
</comment>
<organism evidence="2 3">
    <name type="scientific">Thalassobaculum fulvum</name>
    <dbReference type="NCBI Taxonomy" id="1633335"/>
    <lineage>
        <taxon>Bacteria</taxon>
        <taxon>Pseudomonadati</taxon>
        <taxon>Pseudomonadota</taxon>
        <taxon>Alphaproteobacteria</taxon>
        <taxon>Rhodospirillales</taxon>
        <taxon>Thalassobaculaceae</taxon>
        <taxon>Thalassobaculum</taxon>
    </lineage>
</organism>
<dbReference type="RefSeq" id="WP_189994806.1">
    <property type="nucleotide sequence ID" value="NZ_BMZS01000013.1"/>
</dbReference>
<gene>
    <name evidence="2" type="ORF">GCM10017083_49790</name>
</gene>